<keyword evidence="3" id="KW-1185">Reference proteome</keyword>
<dbReference type="AlphaFoldDB" id="A0A0D0DEX6"/>
<feature type="non-terminal residue" evidence="2">
    <location>
        <position position="226"/>
    </location>
</feature>
<dbReference type="HOGENOM" id="CLU_052398_2_0_1"/>
<proteinExistence type="predicted"/>
<accession>A0A0D0DEX6</accession>
<feature type="non-terminal residue" evidence="2">
    <location>
        <position position="1"/>
    </location>
</feature>
<dbReference type="EMBL" id="KN826261">
    <property type="protein sequence ID" value="KIK79509.1"/>
    <property type="molecule type" value="Genomic_DNA"/>
</dbReference>
<keyword evidence="1" id="KW-0175">Coiled coil</keyword>
<reference evidence="2 3" key="1">
    <citation type="submission" date="2014-04" db="EMBL/GenBank/DDBJ databases">
        <authorList>
            <consortium name="DOE Joint Genome Institute"/>
            <person name="Kuo A."/>
            <person name="Kohler A."/>
            <person name="Jargeat P."/>
            <person name="Nagy L.G."/>
            <person name="Floudas D."/>
            <person name="Copeland A."/>
            <person name="Barry K.W."/>
            <person name="Cichocki N."/>
            <person name="Veneault-Fourrey C."/>
            <person name="LaButti K."/>
            <person name="Lindquist E.A."/>
            <person name="Lipzen A."/>
            <person name="Lundell T."/>
            <person name="Morin E."/>
            <person name="Murat C."/>
            <person name="Sun H."/>
            <person name="Tunlid A."/>
            <person name="Henrissat B."/>
            <person name="Grigoriev I.V."/>
            <person name="Hibbett D.S."/>
            <person name="Martin F."/>
            <person name="Nordberg H.P."/>
            <person name="Cantor M.N."/>
            <person name="Hua S.X."/>
        </authorList>
    </citation>
    <scope>NUCLEOTIDE SEQUENCE [LARGE SCALE GENOMIC DNA]</scope>
    <source>
        <strain evidence="2 3">Ve08.2h10</strain>
    </source>
</reference>
<evidence type="ECO:0000256" key="1">
    <source>
        <dbReference type="SAM" id="Coils"/>
    </source>
</evidence>
<dbReference type="Proteomes" id="UP000054538">
    <property type="component" value="Unassembled WGS sequence"/>
</dbReference>
<dbReference type="OrthoDB" id="2688210at2759"/>
<protein>
    <submittedName>
        <fullName evidence="2">Uncharacterized protein</fullName>
    </submittedName>
</protein>
<evidence type="ECO:0000313" key="3">
    <source>
        <dbReference type="Proteomes" id="UP000054538"/>
    </source>
</evidence>
<sequence>QERHQQKEEECQRLLEEEQEIARQEEQKKNHNKFLPYNKVPILSAIPKLPSALAVHKLKKGDYVEMYHFTNKGLAEAEVSSCSLNDDAFAPTKDDNGHHSFIPIAAAKAKETIIPDKDLTWAEIDKATPHLLLEMKENGWDEERVQSHLQFLMALSAHKYRHDADEYGKRALIIYQDIVRRCWHNLLGTTQSFNLVPIDKGMIKEIRDKLLYKANKTLKDEAMQAS</sequence>
<gene>
    <name evidence="2" type="ORF">PAXRUDRAFT_87766</name>
</gene>
<feature type="coiled-coil region" evidence="1">
    <location>
        <begin position="1"/>
        <end position="34"/>
    </location>
</feature>
<evidence type="ECO:0000313" key="2">
    <source>
        <dbReference type="EMBL" id="KIK79509.1"/>
    </source>
</evidence>
<organism evidence="2 3">
    <name type="scientific">Paxillus rubicundulus Ve08.2h10</name>
    <dbReference type="NCBI Taxonomy" id="930991"/>
    <lineage>
        <taxon>Eukaryota</taxon>
        <taxon>Fungi</taxon>
        <taxon>Dikarya</taxon>
        <taxon>Basidiomycota</taxon>
        <taxon>Agaricomycotina</taxon>
        <taxon>Agaricomycetes</taxon>
        <taxon>Agaricomycetidae</taxon>
        <taxon>Boletales</taxon>
        <taxon>Paxilineae</taxon>
        <taxon>Paxillaceae</taxon>
        <taxon>Paxillus</taxon>
    </lineage>
</organism>
<dbReference type="InParanoid" id="A0A0D0DEX6"/>
<reference evidence="3" key="2">
    <citation type="submission" date="2015-01" db="EMBL/GenBank/DDBJ databases">
        <title>Evolutionary Origins and Diversification of the Mycorrhizal Mutualists.</title>
        <authorList>
            <consortium name="DOE Joint Genome Institute"/>
            <consortium name="Mycorrhizal Genomics Consortium"/>
            <person name="Kohler A."/>
            <person name="Kuo A."/>
            <person name="Nagy L.G."/>
            <person name="Floudas D."/>
            <person name="Copeland A."/>
            <person name="Barry K.W."/>
            <person name="Cichocki N."/>
            <person name="Veneault-Fourrey C."/>
            <person name="LaButti K."/>
            <person name="Lindquist E.A."/>
            <person name="Lipzen A."/>
            <person name="Lundell T."/>
            <person name="Morin E."/>
            <person name="Murat C."/>
            <person name="Riley R."/>
            <person name="Ohm R."/>
            <person name="Sun H."/>
            <person name="Tunlid A."/>
            <person name="Henrissat B."/>
            <person name="Grigoriev I.V."/>
            <person name="Hibbett D.S."/>
            <person name="Martin F."/>
        </authorList>
    </citation>
    <scope>NUCLEOTIDE SEQUENCE [LARGE SCALE GENOMIC DNA]</scope>
    <source>
        <strain evidence="3">Ve08.2h10</strain>
    </source>
</reference>
<name>A0A0D0DEX6_9AGAM</name>